<dbReference type="RefSeq" id="WP_238389442.1">
    <property type="nucleotide sequence ID" value="NZ_CP036273.1"/>
</dbReference>
<evidence type="ECO:0000259" key="2">
    <source>
        <dbReference type="Pfam" id="PF01408"/>
    </source>
</evidence>
<dbReference type="InterPro" id="IPR043906">
    <property type="entry name" value="Gfo/Idh/MocA_OxRdtase_bact_C"/>
</dbReference>
<dbReference type="Pfam" id="PF01408">
    <property type="entry name" value="GFO_IDH_MocA"/>
    <property type="match status" value="1"/>
</dbReference>
<dbReference type="Pfam" id="PF19051">
    <property type="entry name" value="GFO_IDH_MocA_C2"/>
    <property type="match status" value="1"/>
</dbReference>
<protein>
    <submittedName>
        <fullName evidence="4">Putative oxidoreductase YdgJ</fullName>
        <ecNumber evidence="4">1.-.-.-</ecNumber>
    </submittedName>
</protein>
<keyword evidence="5" id="KW-1185">Reference proteome</keyword>
<dbReference type="Gene3D" id="3.40.50.720">
    <property type="entry name" value="NAD(P)-binding Rossmann-like Domain"/>
    <property type="match status" value="1"/>
</dbReference>
<dbReference type="InterPro" id="IPR050463">
    <property type="entry name" value="Gfo/Idh/MocA_oxidrdct_glycsds"/>
</dbReference>
<dbReference type="EC" id="1.-.-.-" evidence="4"/>
<evidence type="ECO:0000256" key="1">
    <source>
        <dbReference type="SAM" id="SignalP"/>
    </source>
</evidence>
<feature type="chain" id="PRO_5021769282" evidence="1">
    <location>
        <begin position="27"/>
        <end position="421"/>
    </location>
</feature>
<dbReference type="InterPro" id="IPR006311">
    <property type="entry name" value="TAT_signal"/>
</dbReference>
<gene>
    <name evidence="4" type="primary">ydgJ_1</name>
    <name evidence="4" type="ORF">ETAA1_28420</name>
</gene>
<dbReference type="InterPro" id="IPR036291">
    <property type="entry name" value="NAD(P)-bd_dom_sf"/>
</dbReference>
<evidence type="ECO:0000313" key="5">
    <source>
        <dbReference type="Proteomes" id="UP000319576"/>
    </source>
</evidence>
<organism evidence="4 5">
    <name type="scientific">Urbifossiella limnaea</name>
    <dbReference type="NCBI Taxonomy" id="2528023"/>
    <lineage>
        <taxon>Bacteria</taxon>
        <taxon>Pseudomonadati</taxon>
        <taxon>Planctomycetota</taxon>
        <taxon>Planctomycetia</taxon>
        <taxon>Gemmatales</taxon>
        <taxon>Gemmataceae</taxon>
        <taxon>Urbifossiella</taxon>
    </lineage>
</organism>
<dbReference type="Gene3D" id="3.30.360.10">
    <property type="entry name" value="Dihydrodipicolinate Reductase, domain 2"/>
    <property type="match status" value="1"/>
</dbReference>
<dbReference type="SUPFAM" id="SSF55347">
    <property type="entry name" value="Glyceraldehyde-3-phosphate dehydrogenase-like, C-terminal domain"/>
    <property type="match status" value="1"/>
</dbReference>
<evidence type="ECO:0000313" key="4">
    <source>
        <dbReference type="EMBL" id="QDU20879.1"/>
    </source>
</evidence>
<dbReference type="PANTHER" id="PTHR43818:SF5">
    <property type="entry name" value="OXIDOREDUCTASE FAMILY PROTEIN"/>
    <property type="match status" value="1"/>
</dbReference>
<feature type="signal peptide" evidence="1">
    <location>
        <begin position="1"/>
        <end position="26"/>
    </location>
</feature>
<keyword evidence="4" id="KW-0560">Oxidoreductase</keyword>
<dbReference type="GO" id="GO:0016491">
    <property type="term" value="F:oxidoreductase activity"/>
    <property type="evidence" value="ECO:0007669"/>
    <property type="project" value="UniProtKB-KW"/>
</dbReference>
<dbReference type="PROSITE" id="PS51318">
    <property type="entry name" value="TAT"/>
    <property type="match status" value="1"/>
</dbReference>
<dbReference type="KEGG" id="uli:ETAA1_28420"/>
<dbReference type="AlphaFoldDB" id="A0A517XTN0"/>
<dbReference type="GO" id="GO:0000166">
    <property type="term" value="F:nucleotide binding"/>
    <property type="evidence" value="ECO:0007669"/>
    <property type="project" value="InterPro"/>
</dbReference>
<reference evidence="4 5" key="1">
    <citation type="submission" date="2019-02" db="EMBL/GenBank/DDBJ databases">
        <title>Deep-cultivation of Planctomycetes and their phenomic and genomic characterization uncovers novel biology.</title>
        <authorList>
            <person name="Wiegand S."/>
            <person name="Jogler M."/>
            <person name="Boedeker C."/>
            <person name="Pinto D."/>
            <person name="Vollmers J."/>
            <person name="Rivas-Marin E."/>
            <person name="Kohn T."/>
            <person name="Peeters S.H."/>
            <person name="Heuer A."/>
            <person name="Rast P."/>
            <person name="Oberbeckmann S."/>
            <person name="Bunk B."/>
            <person name="Jeske O."/>
            <person name="Meyerdierks A."/>
            <person name="Storesund J.E."/>
            <person name="Kallscheuer N."/>
            <person name="Luecker S."/>
            <person name="Lage O.M."/>
            <person name="Pohl T."/>
            <person name="Merkel B.J."/>
            <person name="Hornburger P."/>
            <person name="Mueller R.-W."/>
            <person name="Bruemmer F."/>
            <person name="Labrenz M."/>
            <person name="Spormann A.M."/>
            <person name="Op den Camp H."/>
            <person name="Overmann J."/>
            <person name="Amann R."/>
            <person name="Jetten M.S.M."/>
            <person name="Mascher T."/>
            <person name="Medema M.H."/>
            <person name="Devos D.P."/>
            <person name="Kaster A.-K."/>
            <person name="Ovreas L."/>
            <person name="Rohde M."/>
            <person name="Galperin M.Y."/>
            <person name="Jogler C."/>
        </authorList>
    </citation>
    <scope>NUCLEOTIDE SEQUENCE [LARGE SCALE GENOMIC DNA]</scope>
    <source>
        <strain evidence="4 5">ETA_A1</strain>
    </source>
</reference>
<evidence type="ECO:0000259" key="3">
    <source>
        <dbReference type="Pfam" id="PF19051"/>
    </source>
</evidence>
<proteinExistence type="predicted"/>
<name>A0A517XTN0_9BACT</name>
<keyword evidence="1" id="KW-0732">Signal</keyword>
<sequence length="421" mass="45684" precursor="true">MSLTRRTFLGASAAAVASAPALTAAANDKVVVGVMGCGGRGMHLARSFAALPNVEVAVVSDPDPGRAASVQKAVAEGMRSSPRVVADFRRILDDRTIDLFVCAAPNHWHAVSGILACQAGKHVYVEKPCSHNAAEGEMLVAAARRADRKVQMGNQRRSMPKVIEGVQALRDGVIGRVYFAQSWYTNNRPTIGIGTEGGMPAGLDYALWQGPAPAKPFRSNYLHYNWHWFWNWGNGELGNNGVHTIDLCRWGLGVDYPTAVTSAGGRYRFKDDQETPDTHVVSFDFADGKTITWEGTSCNQIPGGSKPTALFQGEKGSLALNDNGYTVYDERGREVKKEAGGATSDNLHFNNLLAGIREGTRLNSEIEEGHKTTLLCHLGNIAHRTGKRLICDPAKKGAITNDAAAQAMWRREYQPGWEPRV</sequence>
<dbReference type="SUPFAM" id="SSF51735">
    <property type="entry name" value="NAD(P)-binding Rossmann-fold domains"/>
    <property type="match status" value="1"/>
</dbReference>
<dbReference type="PANTHER" id="PTHR43818">
    <property type="entry name" value="BCDNA.GH03377"/>
    <property type="match status" value="1"/>
</dbReference>
<feature type="domain" description="Gfo/Idh/MocA-like oxidoreductase bacterial type C-terminal" evidence="3">
    <location>
        <begin position="199"/>
        <end position="410"/>
    </location>
</feature>
<dbReference type="InterPro" id="IPR000683">
    <property type="entry name" value="Gfo/Idh/MocA-like_OxRdtase_N"/>
</dbReference>
<dbReference type="Proteomes" id="UP000319576">
    <property type="component" value="Chromosome"/>
</dbReference>
<accession>A0A517XTN0</accession>
<feature type="domain" description="Gfo/Idh/MocA-like oxidoreductase N-terminal" evidence="2">
    <location>
        <begin position="32"/>
        <end position="153"/>
    </location>
</feature>
<dbReference type="EMBL" id="CP036273">
    <property type="protein sequence ID" value="QDU20879.1"/>
    <property type="molecule type" value="Genomic_DNA"/>
</dbReference>